<evidence type="ECO:0000313" key="10">
    <source>
        <dbReference type="EMBL" id="SHG65146.1"/>
    </source>
</evidence>
<dbReference type="SUPFAM" id="SSF54862">
    <property type="entry name" value="4Fe-4S ferredoxins"/>
    <property type="match status" value="1"/>
</dbReference>
<dbReference type="PANTHER" id="PTHR39163:SF1">
    <property type="entry name" value="FERREDOXIN"/>
    <property type="match status" value="1"/>
</dbReference>
<dbReference type="Proteomes" id="UP000184079">
    <property type="component" value="Unassembled WGS sequence"/>
</dbReference>
<evidence type="ECO:0000256" key="1">
    <source>
        <dbReference type="ARBA" id="ARBA00001966"/>
    </source>
</evidence>
<evidence type="ECO:0000259" key="9">
    <source>
        <dbReference type="PROSITE" id="PS51379"/>
    </source>
</evidence>
<evidence type="ECO:0000256" key="6">
    <source>
        <dbReference type="ARBA" id="ARBA00023004"/>
    </source>
</evidence>
<dbReference type="RefSeq" id="WP_073004226.1">
    <property type="nucleotide sequence ID" value="NZ_FQXD01000001.1"/>
</dbReference>
<evidence type="ECO:0000256" key="3">
    <source>
        <dbReference type="ARBA" id="ARBA00022485"/>
    </source>
</evidence>
<keyword evidence="3" id="KW-0004">4Fe-4S</keyword>
<dbReference type="GO" id="GO:0051539">
    <property type="term" value="F:4 iron, 4 sulfur cluster binding"/>
    <property type="evidence" value="ECO:0007669"/>
    <property type="project" value="UniProtKB-KW"/>
</dbReference>
<keyword evidence="6 8" id="KW-0408">Iron</keyword>
<evidence type="ECO:0000256" key="7">
    <source>
        <dbReference type="ARBA" id="ARBA00023014"/>
    </source>
</evidence>
<proteinExistence type="predicted"/>
<gene>
    <name evidence="10" type="ORF">SAMN05421807_101157</name>
</gene>
<dbReference type="InterPro" id="IPR001080">
    <property type="entry name" value="3Fe4S_ferredoxin"/>
</dbReference>
<sequence>MCYYTKVDRETCIACGACGISAPDLYDCDDDCIAYFLKDNNLGVTPVEGDQINAMFDAYEECPTGSVKVSKQPF</sequence>
<dbReference type="GO" id="GO:0005506">
    <property type="term" value="F:iron ion binding"/>
    <property type="evidence" value="ECO:0007669"/>
    <property type="project" value="UniProtKB-UniRule"/>
</dbReference>
<dbReference type="InterPro" id="IPR052395">
    <property type="entry name" value="ET_Ferredoxin"/>
</dbReference>
<keyword evidence="2 8" id="KW-0813">Transport</keyword>
<dbReference type="GO" id="GO:0009055">
    <property type="term" value="F:electron transfer activity"/>
    <property type="evidence" value="ECO:0007669"/>
    <property type="project" value="UniProtKB-UniRule"/>
</dbReference>
<dbReference type="PANTHER" id="PTHR39163">
    <property type="entry name" value="FERREDOXIN"/>
    <property type="match status" value="1"/>
</dbReference>
<dbReference type="OrthoDB" id="9801085at2"/>
<organism evidence="10 11">
    <name type="scientific">Virgibacillus chiguensis</name>
    <dbReference type="NCBI Taxonomy" id="411959"/>
    <lineage>
        <taxon>Bacteria</taxon>
        <taxon>Bacillati</taxon>
        <taxon>Bacillota</taxon>
        <taxon>Bacilli</taxon>
        <taxon>Bacillales</taxon>
        <taxon>Bacillaceae</taxon>
        <taxon>Virgibacillus</taxon>
    </lineage>
</organism>
<reference evidence="11" key="1">
    <citation type="submission" date="2016-11" db="EMBL/GenBank/DDBJ databases">
        <authorList>
            <person name="Varghese N."/>
            <person name="Submissions S."/>
        </authorList>
    </citation>
    <scope>NUCLEOTIDE SEQUENCE [LARGE SCALE GENOMIC DNA]</scope>
    <source>
        <strain evidence="11">CGMCC 1.6496</strain>
    </source>
</reference>
<comment type="function">
    <text evidence="8">Ferredoxins are iron-sulfur proteins that transfer electrons in a wide variety of metabolic reactions.</text>
</comment>
<keyword evidence="7 8" id="KW-0411">Iron-sulfur</keyword>
<dbReference type="PRINTS" id="PR00352">
    <property type="entry name" value="3FE4SFRDOXIN"/>
</dbReference>
<dbReference type="Gene3D" id="3.30.70.20">
    <property type="match status" value="1"/>
</dbReference>
<accession>A0A1M5LJK9</accession>
<feature type="domain" description="4Fe-4S ferredoxin-type" evidence="9">
    <location>
        <begin position="3"/>
        <end position="31"/>
    </location>
</feature>
<evidence type="ECO:0000313" key="11">
    <source>
        <dbReference type="Proteomes" id="UP000184079"/>
    </source>
</evidence>
<dbReference type="InterPro" id="IPR017896">
    <property type="entry name" value="4Fe4S_Fe-S-bd"/>
</dbReference>
<name>A0A1M5LJK9_9BACI</name>
<evidence type="ECO:0000256" key="5">
    <source>
        <dbReference type="ARBA" id="ARBA00022982"/>
    </source>
</evidence>
<protein>
    <recommendedName>
        <fullName evidence="8">Ferredoxin</fullName>
    </recommendedName>
</protein>
<evidence type="ECO:0000256" key="4">
    <source>
        <dbReference type="ARBA" id="ARBA00022723"/>
    </source>
</evidence>
<keyword evidence="5 8" id="KW-0249">Electron transport</keyword>
<evidence type="ECO:0000256" key="8">
    <source>
        <dbReference type="RuleBase" id="RU368020"/>
    </source>
</evidence>
<dbReference type="PROSITE" id="PS51379">
    <property type="entry name" value="4FE4S_FER_2"/>
    <property type="match status" value="1"/>
</dbReference>
<keyword evidence="4 8" id="KW-0479">Metal-binding</keyword>
<evidence type="ECO:0000256" key="2">
    <source>
        <dbReference type="ARBA" id="ARBA00022448"/>
    </source>
</evidence>
<keyword evidence="11" id="KW-1185">Reference proteome</keyword>
<dbReference type="Pfam" id="PF13370">
    <property type="entry name" value="Fer4_13"/>
    <property type="match status" value="1"/>
</dbReference>
<dbReference type="AlphaFoldDB" id="A0A1M5LJK9"/>
<dbReference type="EMBL" id="FQXD01000001">
    <property type="protein sequence ID" value="SHG65146.1"/>
    <property type="molecule type" value="Genomic_DNA"/>
</dbReference>
<comment type="cofactor">
    <cofactor evidence="1">
        <name>[4Fe-4S] cluster</name>
        <dbReference type="ChEBI" id="CHEBI:49883"/>
    </cofactor>
</comment>